<gene>
    <name evidence="1" type="ORF">G3T16_05640</name>
</gene>
<dbReference type="KEGG" id="kim:G3T16_05640"/>
<dbReference type="EMBL" id="CP048711">
    <property type="protein sequence ID" value="QIB64953.1"/>
    <property type="molecule type" value="Genomic_DNA"/>
</dbReference>
<dbReference type="InterPro" id="IPR009799">
    <property type="entry name" value="EthD_dom"/>
</dbReference>
<dbReference type="AlphaFoldDB" id="A0A6C0TZJ4"/>
<dbReference type="Gene3D" id="3.30.70.100">
    <property type="match status" value="1"/>
</dbReference>
<proteinExistence type="predicted"/>
<evidence type="ECO:0000313" key="2">
    <source>
        <dbReference type="Proteomes" id="UP000477680"/>
    </source>
</evidence>
<sequence length="115" mass="12796">MFKLTIVYPVTPEGVFDFDYYLDRHMPLSLTRQGAALKSVLVEKGYDGSMPGVSLAYVAICHFTYDSQETFLDAFLPHAEELQGDIANYTNITPVIQFSTVVLDQVDVSRVGAQP</sequence>
<dbReference type="Proteomes" id="UP000477680">
    <property type="component" value="Chromosome"/>
</dbReference>
<protein>
    <submittedName>
        <fullName evidence="1">EthD family reductase</fullName>
    </submittedName>
</protein>
<dbReference type="GO" id="GO:0016491">
    <property type="term" value="F:oxidoreductase activity"/>
    <property type="evidence" value="ECO:0007669"/>
    <property type="project" value="InterPro"/>
</dbReference>
<evidence type="ECO:0000313" key="1">
    <source>
        <dbReference type="EMBL" id="QIB64953.1"/>
    </source>
</evidence>
<accession>A0A6C0TZJ4</accession>
<dbReference type="InterPro" id="IPR011008">
    <property type="entry name" value="Dimeric_a/b-barrel"/>
</dbReference>
<keyword evidence="2" id="KW-1185">Reference proteome</keyword>
<dbReference type="RefSeq" id="WP_163494202.1">
    <property type="nucleotide sequence ID" value="NZ_CP048711.1"/>
</dbReference>
<dbReference type="SUPFAM" id="SSF54909">
    <property type="entry name" value="Dimeric alpha+beta barrel"/>
    <property type="match status" value="1"/>
</dbReference>
<dbReference type="NCBIfam" id="TIGR02118">
    <property type="entry name" value="EthD family reductase"/>
    <property type="match status" value="1"/>
</dbReference>
<organism evidence="1 2">
    <name type="scientific">Kineobactrum salinum</name>
    <dbReference type="NCBI Taxonomy" id="2708301"/>
    <lineage>
        <taxon>Bacteria</taxon>
        <taxon>Pseudomonadati</taxon>
        <taxon>Pseudomonadota</taxon>
        <taxon>Gammaproteobacteria</taxon>
        <taxon>Cellvibrionales</taxon>
        <taxon>Halieaceae</taxon>
        <taxon>Kineobactrum</taxon>
    </lineage>
</organism>
<dbReference type="PANTHER" id="PTHR40260:SF2">
    <property type="entry name" value="BLR8190 PROTEIN"/>
    <property type="match status" value="1"/>
</dbReference>
<reference evidence="1 2" key="1">
    <citation type="submission" date="2020-02" db="EMBL/GenBank/DDBJ databases">
        <title>Genome sequencing for Kineobactrum sp. M2.</title>
        <authorList>
            <person name="Park S.-J."/>
        </authorList>
    </citation>
    <scope>NUCLEOTIDE SEQUENCE [LARGE SCALE GENOMIC DNA]</scope>
    <source>
        <strain evidence="1 2">M2</strain>
    </source>
</reference>
<name>A0A6C0TZJ4_9GAMM</name>
<dbReference type="PANTHER" id="PTHR40260">
    <property type="entry name" value="BLR8190 PROTEIN"/>
    <property type="match status" value="1"/>
</dbReference>